<dbReference type="GO" id="GO:0052650">
    <property type="term" value="F:all-trans-retinol dehydrogenase (NADP+) activity"/>
    <property type="evidence" value="ECO:0007669"/>
    <property type="project" value="UniProtKB-ARBA"/>
</dbReference>
<dbReference type="OrthoDB" id="5840532at2759"/>
<evidence type="ECO:0000256" key="2">
    <source>
        <dbReference type="ARBA" id="ARBA00006484"/>
    </source>
</evidence>
<protein>
    <recommendedName>
        <fullName evidence="10">Short-chain dehydrogenase/reductase 3</fullName>
    </recommendedName>
    <alternativeName>
        <fullName evidence="11">Retinal short-chain dehydrogenase/reductase 1</fullName>
    </alternativeName>
</protein>
<dbReference type="GO" id="GO:0016020">
    <property type="term" value="C:membrane"/>
    <property type="evidence" value="ECO:0007669"/>
    <property type="project" value="UniProtKB-SubCell"/>
</dbReference>
<dbReference type="GO" id="GO:0005811">
    <property type="term" value="C:lipid droplet"/>
    <property type="evidence" value="ECO:0007669"/>
    <property type="project" value="TreeGrafter"/>
</dbReference>
<proteinExistence type="inferred from homology"/>
<name>A0A226EJM4_FOLCA</name>
<dbReference type="InterPro" id="IPR002347">
    <property type="entry name" value="SDR_fam"/>
</dbReference>
<accession>A0A226EJM4</accession>
<dbReference type="SUPFAM" id="SSF51735">
    <property type="entry name" value="NAD(P)-binding Rossmann-fold domains"/>
    <property type="match status" value="1"/>
</dbReference>
<dbReference type="STRING" id="158441.A0A226EJM4"/>
<comment type="subcellular location">
    <subcellularLocation>
        <location evidence="1">Membrane</location>
        <topology evidence="1">Multi-pass membrane protein</topology>
    </subcellularLocation>
</comment>
<keyword evidence="4" id="KW-0521">NADP</keyword>
<evidence type="ECO:0000256" key="8">
    <source>
        <dbReference type="ARBA" id="ARBA00023136"/>
    </source>
</evidence>
<dbReference type="OMA" id="KQMALQY"/>
<comment type="function">
    <text evidence="9">Catalyzes the reduction of all-trans-retinal to all-trans-retinol in the presence of NADPH.</text>
</comment>
<keyword evidence="6" id="KW-0560">Oxidoreductase</keyword>
<reference evidence="13 14" key="1">
    <citation type="submission" date="2015-12" db="EMBL/GenBank/DDBJ databases">
        <title>The genome of Folsomia candida.</title>
        <authorList>
            <person name="Faddeeva A."/>
            <person name="Derks M.F."/>
            <person name="Anvar Y."/>
            <person name="Smit S."/>
            <person name="Van Straalen N."/>
            <person name="Roelofs D."/>
        </authorList>
    </citation>
    <scope>NUCLEOTIDE SEQUENCE [LARGE SCALE GENOMIC DNA]</scope>
    <source>
        <strain evidence="13 14">VU population</strain>
        <tissue evidence="13">Whole body</tissue>
    </source>
</reference>
<sequence>MLSIQRISYDLFDTFRLFAFHLYTYTEYVFKKLLPRPPKSLEGEIILVTGSGRGIGRFICLELASHGATVVCWSKSPGPNEEVAQQIRQRGGKAFAYSVDVGDKKAVEQSANLVKKEVGNVTIVINNAGVMKISPFLDTSETDVESMFSVNILSHIWVIKQFLPKMLEVNKGHLVSVCSAAGLLPTRNLVSYSSTKHAVHGLYDALRDELRMRNDNKVKITSVYPFYCSTAMLDGGIPHTRFPFLFPIDPPEVVAAKIVEGIRSEVEYLYTPRLVGGLAGNVFMDCPVESSRCVW</sequence>
<evidence type="ECO:0000256" key="1">
    <source>
        <dbReference type="ARBA" id="ARBA00004141"/>
    </source>
</evidence>
<gene>
    <name evidence="13" type="ORF">Fcan01_08287</name>
</gene>
<keyword evidence="7" id="KW-0443">Lipid metabolism</keyword>
<keyword evidence="5" id="KW-1133">Transmembrane helix</keyword>
<dbReference type="PRINTS" id="PR00081">
    <property type="entry name" value="GDHRDH"/>
</dbReference>
<keyword evidence="14" id="KW-1185">Reference proteome</keyword>
<dbReference type="PROSITE" id="PS00061">
    <property type="entry name" value="ADH_SHORT"/>
    <property type="match status" value="1"/>
</dbReference>
<evidence type="ECO:0000256" key="3">
    <source>
        <dbReference type="ARBA" id="ARBA00022692"/>
    </source>
</evidence>
<dbReference type="Gene3D" id="3.40.50.720">
    <property type="entry name" value="NAD(P)-binding Rossmann-like Domain"/>
    <property type="match status" value="1"/>
</dbReference>
<evidence type="ECO:0000313" key="13">
    <source>
        <dbReference type="EMBL" id="OXA56961.1"/>
    </source>
</evidence>
<keyword evidence="8" id="KW-0472">Membrane</keyword>
<dbReference type="EMBL" id="LNIX01000003">
    <property type="protein sequence ID" value="OXA56961.1"/>
    <property type="molecule type" value="Genomic_DNA"/>
</dbReference>
<dbReference type="Proteomes" id="UP000198287">
    <property type="component" value="Unassembled WGS sequence"/>
</dbReference>
<dbReference type="FunFam" id="3.40.50.720:FF:000131">
    <property type="entry name" value="Short-chain dehydrogenase/reductase 3"/>
    <property type="match status" value="1"/>
</dbReference>
<dbReference type="InterPro" id="IPR020904">
    <property type="entry name" value="Sc_DH/Rdtase_CS"/>
</dbReference>
<dbReference type="InterPro" id="IPR036291">
    <property type="entry name" value="NAD(P)-bd_dom_sf"/>
</dbReference>
<dbReference type="CDD" id="cd05339">
    <property type="entry name" value="17beta-HSDXI-like_SDR_c"/>
    <property type="match status" value="1"/>
</dbReference>
<keyword evidence="3" id="KW-0812">Transmembrane</keyword>
<dbReference type="AlphaFoldDB" id="A0A226EJM4"/>
<comment type="caution">
    <text evidence="13">The sequence shown here is derived from an EMBL/GenBank/DDBJ whole genome shotgun (WGS) entry which is preliminary data.</text>
</comment>
<evidence type="ECO:0000256" key="11">
    <source>
        <dbReference type="ARBA" id="ARBA00082544"/>
    </source>
</evidence>
<dbReference type="PANTHER" id="PTHR24322">
    <property type="entry name" value="PKSB"/>
    <property type="match status" value="1"/>
</dbReference>
<comment type="similarity">
    <text evidence="2 12">Belongs to the short-chain dehydrogenases/reductases (SDR) family.</text>
</comment>
<evidence type="ECO:0000256" key="5">
    <source>
        <dbReference type="ARBA" id="ARBA00022989"/>
    </source>
</evidence>
<evidence type="ECO:0000256" key="7">
    <source>
        <dbReference type="ARBA" id="ARBA00023098"/>
    </source>
</evidence>
<evidence type="ECO:0000256" key="10">
    <source>
        <dbReference type="ARBA" id="ARBA00068717"/>
    </source>
</evidence>
<dbReference type="PRINTS" id="PR00080">
    <property type="entry name" value="SDRFAMILY"/>
</dbReference>
<organism evidence="13 14">
    <name type="scientific">Folsomia candida</name>
    <name type="common">Springtail</name>
    <dbReference type="NCBI Taxonomy" id="158441"/>
    <lineage>
        <taxon>Eukaryota</taxon>
        <taxon>Metazoa</taxon>
        <taxon>Ecdysozoa</taxon>
        <taxon>Arthropoda</taxon>
        <taxon>Hexapoda</taxon>
        <taxon>Collembola</taxon>
        <taxon>Entomobryomorpha</taxon>
        <taxon>Isotomoidea</taxon>
        <taxon>Isotomidae</taxon>
        <taxon>Proisotominae</taxon>
        <taxon>Folsomia</taxon>
    </lineage>
</organism>
<evidence type="ECO:0000256" key="9">
    <source>
        <dbReference type="ARBA" id="ARBA00059620"/>
    </source>
</evidence>
<evidence type="ECO:0000313" key="14">
    <source>
        <dbReference type="Proteomes" id="UP000198287"/>
    </source>
</evidence>
<evidence type="ECO:0000256" key="12">
    <source>
        <dbReference type="RuleBase" id="RU000363"/>
    </source>
</evidence>
<evidence type="ECO:0000256" key="6">
    <source>
        <dbReference type="ARBA" id="ARBA00023002"/>
    </source>
</evidence>
<dbReference type="PANTHER" id="PTHR24322:SF736">
    <property type="entry name" value="RETINOL DEHYDROGENASE 10"/>
    <property type="match status" value="1"/>
</dbReference>
<evidence type="ECO:0000256" key="4">
    <source>
        <dbReference type="ARBA" id="ARBA00022857"/>
    </source>
</evidence>
<dbReference type="Pfam" id="PF00106">
    <property type="entry name" value="adh_short"/>
    <property type="match status" value="1"/>
</dbReference>